<reference evidence="2" key="1">
    <citation type="submission" date="2020-08" db="EMBL/GenBank/DDBJ databases">
        <title>Multicomponent nature underlies the extraordinary mechanical properties of spider dragline silk.</title>
        <authorList>
            <person name="Kono N."/>
            <person name="Nakamura H."/>
            <person name="Mori M."/>
            <person name="Yoshida Y."/>
            <person name="Ohtoshi R."/>
            <person name="Malay A.D."/>
            <person name="Moran D.A.P."/>
            <person name="Tomita M."/>
            <person name="Numata K."/>
            <person name="Arakawa K."/>
        </authorList>
    </citation>
    <scope>NUCLEOTIDE SEQUENCE</scope>
</reference>
<accession>A0A8X7CPA5</accession>
<feature type="compositionally biased region" description="Basic and acidic residues" evidence="1">
    <location>
        <begin position="88"/>
        <end position="98"/>
    </location>
</feature>
<feature type="region of interest" description="Disordered" evidence="1">
    <location>
        <begin position="73"/>
        <end position="98"/>
    </location>
</feature>
<protein>
    <submittedName>
        <fullName evidence="2">Uncharacterized protein</fullName>
    </submittedName>
</protein>
<proteinExistence type="predicted"/>
<dbReference type="Proteomes" id="UP000886998">
    <property type="component" value="Unassembled WGS sequence"/>
</dbReference>
<keyword evidence="3" id="KW-1185">Reference proteome</keyword>
<evidence type="ECO:0000313" key="2">
    <source>
        <dbReference type="EMBL" id="GFY75708.1"/>
    </source>
</evidence>
<dbReference type="EMBL" id="BMAV01021584">
    <property type="protein sequence ID" value="GFY75708.1"/>
    <property type="molecule type" value="Genomic_DNA"/>
</dbReference>
<evidence type="ECO:0000256" key="1">
    <source>
        <dbReference type="SAM" id="MobiDB-lite"/>
    </source>
</evidence>
<sequence>MKAFEIWPIFMEADSDARSRYRQEERTPIGSPRVTGRKFGDSWRSLPYSSPAPAKLHCDPRDSPPPYQCITCNDSRNQKPEQCPSSPRTREDFEFRQI</sequence>
<evidence type="ECO:0000313" key="3">
    <source>
        <dbReference type="Proteomes" id="UP000886998"/>
    </source>
</evidence>
<dbReference type="AlphaFoldDB" id="A0A8X7CPA5"/>
<organism evidence="2 3">
    <name type="scientific">Trichonephila inaurata madagascariensis</name>
    <dbReference type="NCBI Taxonomy" id="2747483"/>
    <lineage>
        <taxon>Eukaryota</taxon>
        <taxon>Metazoa</taxon>
        <taxon>Ecdysozoa</taxon>
        <taxon>Arthropoda</taxon>
        <taxon>Chelicerata</taxon>
        <taxon>Arachnida</taxon>
        <taxon>Araneae</taxon>
        <taxon>Araneomorphae</taxon>
        <taxon>Entelegynae</taxon>
        <taxon>Araneoidea</taxon>
        <taxon>Nephilidae</taxon>
        <taxon>Trichonephila</taxon>
        <taxon>Trichonephila inaurata</taxon>
    </lineage>
</organism>
<name>A0A8X7CPA5_9ARAC</name>
<gene>
    <name evidence="2" type="ORF">TNIN_459281</name>
</gene>
<comment type="caution">
    <text evidence="2">The sequence shown here is derived from an EMBL/GenBank/DDBJ whole genome shotgun (WGS) entry which is preliminary data.</text>
</comment>